<dbReference type="PROSITE" id="PS50931">
    <property type="entry name" value="HTH_LYSR"/>
    <property type="match status" value="1"/>
</dbReference>
<keyword evidence="7" id="KW-1185">Reference proteome</keyword>
<dbReference type="CDD" id="cd08427">
    <property type="entry name" value="PBP2_LTTR_like_2"/>
    <property type="match status" value="1"/>
</dbReference>
<dbReference type="PANTHER" id="PTHR30346:SF28">
    <property type="entry name" value="HTH-TYPE TRANSCRIPTIONAL REGULATOR CYNR"/>
    <property type="match status" value="1"/>
</dbReference>
<dbReference type="GO" id="GO:0003700">
    <property type="term" value="F:DNA-binding transcription factor activity"/>
    <property type="evidence" value="ECO:0007669"/>
    <property type="project" value="InterPro"/>
</dbReference>
<dbReference type="Proteomes" id="UP000460715">
    <property type="component" value="Unassembled WGS sequence"/>
</dbReference>
<dbReference type="GO" id="GO:0032993">
    <property type="term" value="C:protein-DNA complex"/>
    <property type="evidence" value="ECO:0007669"/>
    <property type="project" value="TreeGrafter"/>
</dbReference>
<dbReference type="EMBL" id="SNVJ01000001">
    <property type="protein sequence ID" value="MXP61905.1"/>
    <property type="molecule type" value="Genomic_DNA"/>
</dbReference>
<evidence type="ECO:0000256" key="3">
    <source>
        <dbReference type="ARBA" id="ARBA00023125"/>
    </source>
</evidence>
<dbReference type="RefSeq" id="WP_160935025.1">
    <property type="nucleotide sequence ID" value="NZ_SNVJ01000001.1"/>
</dbReference>
<dbReference type="Pfam" id="PF03466">
    <property type="entry name" value="LysR_substrate"/>
    <property type="match status" value="1"/>
</dbReference>
<dbReference type="InterPro" id="IPR000847">
    <property type="entry name" value="LysR_HTH_N"/>
</dbReference>
<evidence type="ECO:0000313" key="6">
    <source>
        <dbReference type="EMBL" id="MXP61905.1"/>
    </source>
</evidence>
<evidence type="ECO:0000259" key="5">
    <source>
        <dbReference type="PROSITE" id="PS50931"/>
    </source>
</evidence>
<dbReference type="OrthoDB" id="8479357at2"/>
<comment type="caution">
    <text evidence="6">The sequence shown here is derived from an EMBL/GenBank/DDBJ whole genome shotgun (WGS) entry which is preliminary data.</text>
</comment>
<dbReference type="Pfam" id="PF00126">
    <property type="entry name" value="HTH_1"/>
    <property type="match status" value="1"/>
</dbReference>
<evidence type="ECO:0000256" key="1">
    <source>
        <dbReference type="ARBA" id="ARBA00009437"/>
    </source>
</evidence>
<name>A0A845B5J2_9PROT</name>
<dbReference type="SUPFAM" id="SSF46785">
    <property type="entry name" value="Winged helix' DNA-binding domain"/>
    <property type="match status" value="1"/>
</dbReference>
<evidence type="ECO:0000313" key="7">
    <source>
        <dbReference type="Proteomes" id="UP000460715"/>
    </source>
</evidence>
<evidence type="ECO:0000256" key="2">
    <source>
        <dbReference type="ARBA" id="ARBA00023015"/>
    </source>
</evidence>
<reference evidence="6 7" key="1">
    <citation type="submission" date="2019-03" db="EMBL/GenBank/DDBJ databases">
        <title>Roseomonas sp. a novel Roseomonas species isolated from Sea whip Gorgonian.</title>
        <authorList>
            <person name="Li F."/>
            <person name="Pan X."/>
            <person name="Huang S."/>
            <person name="Li Z."/>
            <person name="Meng B."/>
        </authorList>
    </citation>
    <scope>NUCLEOTIDE SEQUENCE [LARGE SCALE GENOMIC DNA]</scope>
    <source>
        <strain evidence="6 7">M0104</strain>
    </source>
</reference>
<evidence type="ECO:0000256" key="4">
    <source>
        <dbReference type="ARBA" id="ARBA00023163"/>
    </source>
</evidence>
<proteinExistence type="inferred from homology"/>
<keyword evidence="3" id="KW-0238">DNA-binding</keyword>
<dbReference type="AlphaFoldDB" id="A0A845B5J2"/>
<organism evidence="6 7">
    <name type="scientific">Teichococcus coralli</name>
    <dbReference type="NCBI Taxonomy" id="2545983"/>
    <lineage>
        <taxon>Bacteria</taxon>
        <taxon>Pseudomonadati</taxon>
        <taxon>Pseudomonadota</taxon>
        <taxon>Alphaproteobacteria</taxon>
        <taxon>Acetobacterales</taxon>
        <taxon>Roseomonadaceae</taxon>
        <taxon>Roseomonas</taxon>
    </lineage>
</organism>
<dbReference type="Gene3D" id="1.10.10.10">
    <property type="entry name" value="Winged helix-like DNA-binding domain superfamily/Winged helix DNA-binding domain"/>
    <property type="match status" value="1"/>
</dbReference>
<dbReference type="FunFam" id="1.10.10.10:FF:000001">
    <property type="entry name" value="LysR family transcriptional regulator"/>
    <property type="match status" value="1"/>
</dbReference>
<dbReference type="Gene3D" id="3.40.190.10">
    <property type="entry name" value="Periplasmic binding protein-like II"/>
    <property type="match status" value="2"/>
</dbReference>
<dbReference type="InterPro" id="IPR036388">
    <property type="entry name" value="WH-like_DNA-bd_sf"/>
</dbReference>
<keyword evidence="2" id="KW-0805">Transcription regulation</keyword>
<comment type="similarity">
    <text evidence="1">Belongs to the LysR transcriptional regulatory family.</text>
</comment>
<dbReference type="InterPro" id="IPR005119">
    <property type="entry name" value="LysR_subst-bd"/>
</dbReference>
<dbReference type="InterPro" id="IPR036390">
    <property type="entry name" value="WH_DNA-bd_sf"/>
</dbReference>
<gene>
    <name evidence="6" type="ORF">E0493_00895</name>
</gene>
<dbReference type="SUPFAM" id="SSF53850">
    <property type="entry name" value="Periplasmic binding protein-like II"/>
    <property type="match status" value="1"/>
</dbReference>
<protein>
    <submittedName>
        <fullName evidence="6">LysR family transcriptional regulator</fullName>
    </submittedName>
</protein>
<dbReference type="PANTHER" id="PTHR30346">
    <property type="entry name" value="TRANSCRIPTIONAL DUAL REGULATOR HCAR-RELATED"/>
    <property type="match status" value="1"/>
</dbReference>
<dbReference type="GO" id="GO:0003677">
    <property type="term" value="F:DNA binding"/>
    <property type="evidence" value="ECO:0007669"/>
    <property type="project" value="UniProtKB-KW"/>
</dbReference>
<feature type="domain" description="HTH lysR-type" evidence="5">
    <location>
        <begin position="1"/>
        <end position="58"/>
    </location>
</feature>
<accession>A0A845B5J2</accession>
<keyword evidence="4" id="KW-0804">Transcription</keyword>
<sequence>MDTRFLESFVAVVEEGSIAAAARRLHLTPAALAQRIRTLEAELEAPLLLRAGRSVAASEAGLAILDRARTLLREVRDLRDSATGGGLAGELRLGAIATALTGMLPAMLARMAARYPQLEMHISPGISTELYRRVLLGELDAALIVQPEFAPPKSCEWRLLREEPLVVLAPAALPQTDPHALLGNEPFIRYDRAQWGGRLADRYLREARIRPRDRFELDALDAIAVMVDRGLGVSLVPDWAPPWPSGLVLAKHSLPRPFPPRRLGLIWTRNAARARLVRAFLEQGSPGNDVLPQT</sequence>